<proteinExistence type="predicted"/>
<organism evidence="1 2">
    <name type="scientific">Candidatus Methanomarinus sp</name>
    <dbReference type="NCBI Taxonomy" id="3386244"/>
    <lineage>
        <taxon>Archaea</taxon>
        <taxon>Methanobacteriati</taxon>
        <taxon>Methanobacteriota</taxon>
        <taxon>Stenosarchaea group</taxon>
        <taxon>Methanomicrobia</taxon>
        <taxon>Methanosarcinales</taxon>
        <taxon>ANME-2 cluster</taxon>
        <taxon>Candidatus Methanocomedenaceae</taxon>
        <taxon>Candidatus Methanomarinus</taxon>
    </lineage>
</organism>
<accession>A0AC61SCP4</accession>
<sequence length="188" mass="21076">MSSPFEGVLGNTSELRMLEYLLPLEGIDFNITELAEEIGVSRVTVTRIVKKFVELGVLNSKKTSRITYYGINPDSPIVKNVDQLNNILIENILGDEALYEIHDYWVTQRPRATSVKNAAGDAHIHQMQFYRSLTPVAAIGLEGLEELQSQWQRGGEISQIPYCVPITNAMYGFSKEPMQEVPIFGGEI</sequence>
<dbReference type="EMBL" id="QYBA01000032">
    <property type="protein sequence ID" value="TKY92380.1"/>
    <property type="molecule type" value="Genomic_DNA"/>
</dbReference>
<gene>
    <name evidence="1" type="ORF">C5S46_00945</name>
</gene>
<dbReference type="Proteomes" id="UP000315423">
    <property type="component" value="Unassembled WGS sequence"/>
</dbReference>
<name>A0AC61SCP4_9EURY</name>
<protein>
    <submittedName>
        <fullName evidence="1">ArsR family transcriptional regulator</fullName>
    </submittedName>
</protein>
<evidence type="ECO:0000313" key="1">
    <source>
        <dbReference type="EMBL" id="TKY92380.1"/>
    </source>
</evidence>
<reference evidence="1" key="1">
    <citation type="submission" date="2018-09" db="EMBL/GenBank/DDBJ databases">
        <title>A genomic encyclopedia of anaerobic methanotrophic archaea.</title>
        <authorList>
            <person name="Skennerton C.T."/>
            <person name="Chadwick G.L."/>
            <person name="Laso-Perez R."/>
            <person name="Leu A.O."/>
            <person name="Speth D.R."/>
            <person name="Yu H."/>
            <person name="Morgan-Lang C."/>
            <person name="Hatzenpichler R."/>
            <person name="Goudeau D."/>
            <person name="Malmstrom R."/>
            <person name="Woyke T."/>
            <person name="Hallam S."/>
            <person name="Tyson G.W."/>
            <person name="Wegener G."/>
            <person name="Boetius A."/>
            <person name="Orphan V.J."/>
        </authorList>
    </citation>
    <scope>NUCLEOTIDE SEQUENCE</scope>
    <source>
        <strain evidence="1">CONS3730D10UFb2</strain>
    </source>
</reference>
<evidence type="ECO:0000313" key="2">
    <source>
        <dbReference type="Proteomes" id="UP000315423"/>
    </source>
</evidence>
<comment type="caution">
    <text evidence="1">The sequence shown here is derived from an EMBL/GenBank/DDBJ whole genome shotgun (WGS) entry which is preliminary data.</text>
</comment>